<keyword evidence="1" id="KW-0732">Signal</keyword>
<evidence type="ECO:0000313" key="2">
    <source>
        <dbReference type="EMBL" id="RAI26259.1"/>
    </source>
</evidence>
<proteinExistence type="predicted"/>
<dbReference type="Proteomes" id="UP000249299">
    <property type="component" value="Unassembled WGS sequence"/>
</dbReference>
<organism evidence="2 3">
    <name type="scientific">Rhodobium orientis</name>
    <dbReference type="NCBI Taxonomy" id="34017"/>
    <lineage>
        <taxon>Bacteria</taxon>
        <taxon>Pseudomonadati</taxon>
        <taxon>Pseudomonadota</taxon>
        <taxon>Alphaproteobacteria</taxon>
        <taxon>Hyphomicrobiales</taxon>
        <taxon>Rhodobiaceae</taxon>
        <taxon>Rhodobium</taxon>
    </lineage>
</organism>
<feature type="signal peptide" evidence="1">
    <location>
        <begin position="1"/>
        <end position="22"/>
    </location>
</feature>
<dbReference type="PROSITE" id="PS51257">
    <property type="entry name" value="PROKAR_LIPOPROTEIN"/>
    <property type="match status" value="1"/>
</dbReference>
<evidence type="ECO:0008006" key="4">
    <source>
        <dbReference type="Google" id="ProtNLM"/>
    </source>
</evidence>
<gene>
    <name evidence="2" type="ORF">CH339_14835</name>
</gene>
<keyword evidence="3" id="KW-1185">Reference proteome</keyword>
<feature type="chain" id="PRO_5016449568" description="Lipocalin-like domain-containing protein" evidence="1">
    <location>
        <begin position="23"/>
        <end position="273"/>
    </location>
</feature>
<name>A0A327JIW5_9HYPH</name>
<reference evidence="2 3" key="1">
    <citation type="submission" date="2017-07" db="EMBL/GenBank/DDBJ databases">
        <title>Draft Genome Sequences of Select Purple Nonsulfur Bacteria.</title>
        <authorList>
            <person name="Lasarre B."/>
            <person name="Mckinlay J.B."/>
        </authorList>
    </citation>
    <scope>NUCLEOTIDE SEQUENCE [LARGE SCALE GENOMIC DNA]</scope>
    <source>
        <strain evidence="2 3">DSM 11290</strain>
    </source>
</reference>
<accession>A0A327JIW5</accession>
<comment type="caution">
    <text evidence="2">The sequence shown here is derived from an EMBL/GenBank/DDBJ whole genome shotgun (WGS) entry which is preliminary data.</text>
</comment>
<dbReference type="RefSeq" id="WP_111435157.1">
    <property type="nucleotide sequence ID" value="NZ_JACIGG010000006.1"/>
</dbReference>
<dbReference type="AlphaFoldDB" id="A0A327JIW5"/>
<evidence type="ECO:0000313" key="3">
    <source>
        <dbReference type="Proteomes" id="UP000249299"/>
    </source>
</evidence>
<dbReference type="OrthoDB" id="8078790at2"/>
<evidence type="ECO:0000256" key="1">
    <source>
        <dbReference type="SAM" id="SignalP"/>
    </source>
</evidence>
<sequence length="273" mass="28759">MKYIVIGLVAVALLGCQTTVPAPAPTPDTHSVVAPSADVPSDVAEFSGVWTGSWDVAGGPPLDANLTVQTVSATGHVTALYAVGDSARDQFSAHSTPVSGDITGNTLTLDPFKNGAQASYTMMPDGSLQGRYERSGQTAHGTFLKQEAAPQTVQPAPTAYAAPQGPEPSCRFRWRIVAPGTQDVVEGSMRVKANQPCRTRHIGRVGRRWTYHSVAITRPPNNGLLLTAGRMGIRFVPNPGFTGTDTADITVTLKRAGSGELVPTIVRTSIQVE</sequence>
<protein>
    <recommendedName>
        <fullName evidence="4">Lipocalin-like domain-containing protein</fullName>
    </recommendedName>
</protein>
<dbReference type="EMBL" id="NPEV01000033">
    <property type="protein sequence ID" value="RAI26259.1"/>
    <property type="molecule type" value="Genomic_DNA"/>
</dbReference>